<dbReference type="Pfam" id="PF08774">
    <property type="entry name" value="VRR_NUC"/>
    <property type="match status" value="1"/>
</dbReference>
<evidence type="ECO:0000313" key="11">
    <source>
        <dbReference type="Proteomes" id="UP001479436"/>
    </source>
</evidence>
<comment type="similarity">
    <text evidence="2 8">Belongs to the FAN1 family.</text>
</comment>
<keyword evidence="3 8" id="KW-0540">Nuclease</keyword>
<dbReference type="CDD" id="cd22326">
    <property type="entry name" value="FAN1-like"/>
    <property type="match status" value="1"/>
</dbReference>
<keyword evidence="5 8" id="KW-0378">Hydrolase</keyword>
<evidence type="ECO:0000256" key="4">
    <source>
        <dbReference type="ARBA" id="ARBA00022723"/>
    </source>
</evidence>
<keyword evidence="8" id="KW-0234">DNA repair</keyword>
<dbReference type="SMART" id="SM00990">
    <property type="entry name" value="VRR_NUC"/>
    <property type="match status" value="1"/>
</dbReference>
<evidence type="ECO:0000259" key="9">
    <source>
        <dbReference type="SMART" id="SM00990"/>
    </source>
</evidence>
<sequence>CLCLDELKILGIELSSTVKISSKKRDELIQSIVHSACQQSSLKLGFFSNAEERKTQRQKFVLKKILKITGGMVRISPEIAETFARIHLVYYRKISFDEKAMVSTILAKIGRRNFPKYKVDRSVSVFKSREQLLEYEQSLRLEHTISDLVHSKVQEDWRQALRFCEDCIYPWELQLIEYLEHPPDSDYYLLRFTPGWVYTRIMEYGVKLMASLKDHEREKILLRKLLDQKIFRLGKRGVWYERLALVSAHYTHNKREGFKRTLEVCLEAIHDDHLPFASSNAIHSRIEWVEKKLAIPKSERHDFSYVSLRQATQTTVYGIRAPVTPEKTRALYINQEGVPCTVEAVALEYYEGLGYAGYHSESSICTTLFSMLFWDILFASKPGVFDTEYQTEPLDLRSDAFYVGRQEEIETRLMEILKGDYLHLIQQVDERERPRRTHCVGISWSYETQDLLEIAECIGGKGLSAMCKVLAQEYKQRSSGLPDLCLWDYTKKKMKFVEVKGPGDRLSETQKVWIDLLVANGVDVEHCLVKVKSN</sequence>
<evidence type="ECO:0000256" key="2">
    <source>
        <dbReference type="ARBA" id="ARBA00005533"/>
    </source>
</evidence>
<dbReference type="InterPro" id="IPR049126">
    <property type="entry name" value="FAN1-like_TPR"/>
</dbReference>
<comment type="cofactor">
    <cofactor evidence="8">
        <name>Mg(2+)</name>
        <dbReference type="ChEBI" id="CHEBI:18420"/>
    </cofactor>
    <cofactor evidence="8">
        <name>Mn(2+)</name>
        <dbReference type="ChEBI" id="CHEBI:29035"/>
    </cofactor>
</comment>
<organism evidence="10 11">
    <name type="scientific">Basidiobolus ranarum</name>
    <dbReference type="NCBI Taxonomy" id="34480"/>
    <lineage>
        <taxon>Eukaryota</taxon>
        <taxon>Fungi</taxon>
        <taxon>Fungi incertae sedis</taxon>
        <taxon>Zoopagomycota</taxon>
        <taxon>Entomophthoromycotina</taxon>
        <taxon>Basidiobolomycetes</taxon>
        <taxon>Basidiobolales</taxon>
        <taxon>Basidiobolaceae</taxon>
        <taxon>Basidiobolus</taxon>
    </lineage>
</organism>
<protein>
    <recommendedName>
        <fullName evidence="8">Fanconi-associated nuclease</fullName>
        <ecNumber evidence="8">3.1.4.1</ecNumber>
    </recommendedName>
</protein>
<evidence type="ECO:0000256" key="5">
    <source>
        <dbReference type="ARBA" id="ARBA00022801"/>
    </source>
</evidence>
<evidence type="ECO:0000313" key="10">
    <source>
        <dbReference type="EMBL" id="KAK9680338.1"/>
    </source>
</evidence>
<keyword evidence="11" id="KW-1185">Reference proteome</keyword>
<keyword evidence="8" id="KW-0227">DNA damage</keyword>
<dbReference type="Proteomes" id="UP001479436">
    <property type="component" value="Unassembled WGS sequence"/>
</dbReference>
<dbReference type="InterPro" id="IPR011856">
    <property type="entry name" value="tRNA_endonuc-like_dom_sf"/>
</dbReference>
<dbReference type="PANTHER" id="PTHR15749">
    <property type="entry name" value="FANCONI-ASSOCIATED NUCLEASE 1"/>
    <property type="match status" value="1"/>
</dbReference>
<evidence type="ECO:0000256" key="3">
    <source>
        <dbReference type="ARBA" id="ARBA00022722"/>
    </source>
</evidence>
<keyword evidence="8" id="KW-0539">Nucleus</keyword>
<keyword evidence="7 8" id="KW-0464">Manganese</keyword>
<accession>A0ABR2VMZ8</accession>
<comment type="caution">
    <text evidence="10">The sequence shown here is derived from an EMBL/GenBank/DDBJ whole genome shotgun (WGS) entry which is preliminary data.</text>
</comment>
<dbReference type="PANTHER" id="PTHR15749:SF4">
    <property type="entry name" value="FANCONI-ASSOCIATED NUCLEASE 1"/>
    <property type="match status" value="1"/>
</dbReference>
<dbReference type="InterPro" id="IPR033315">
    <property type="entry name" value="Fan1-like"/>
</dbReference>
<comment type="function">
    <text evidence="8">Nuclease required for the repair of DNA interstrand cross-links (ICL). Acts as a 5'-3' exonuclease that anchors at a cut end of DNA and cleaves DNA successively at every third nucleotide, allowing to excise an ICL from one strand through flanking incisions.</text>
</comment>
<gene>
    <name evidence="10" type="ORF">K7432_015971</name>
</gene>
<keyword evidence="6 8" id="KW-0460">Magnesium</keyword>
<comment type="subcellular location">
    <subcellularLocation>
        <location evidence="8">Nucleus</location>
    </subcellularLocation>
</comment>
<feature type="domain" description="VRR-NUC" evidence="9">
    <location>
        <begin position="416"/>
        <end position="531"/>
    </location>
</feature>
<reference evidence="10 11" key="1">
    <citation type="submission" date="2023-04" db="EMBL/GenBank/DDBJ databases">
        <title>Genome of Basidiobolus ranarum AG-B5.</title>
        <authorList>
            <person name="Stajich J.E."/>
            <person name="Carter-House D."/>
            <person name="Gryganskyi A."/>
        </authorList>
    </citation>
    <scope>NUCLEOTIDE SEQUENCE [LARGE SCALE GENOMIC DNA]</scope>
    <source>
        <strain evidence="10 11">AG-B5</strain>
    </source>
</reference>
<dbReference type="Gene3D" id="3.40.1350.10">
    <property type="match status" value="1"/>
</dbReference>
<comment type="catalytic activity">
    <reaction evidence="1 8">
        <text>Hydrolytically removes 5'-nucleotides successively from the 3'-hydroxy termini of 3'-hydroxy-terminated oligonucleotides.</text>
        <dbReference type="EC" id="3.1.4.1"/>
    </reaction>
</comment>
<evidence type="ECO:0000256" key="7">
    <source>
        <dbReference type="ARBA" id="ARBA00023211"/>
    </source>
</evidence>
<name>A0ABR2VMZ8_9FUNG</name>
<dbReference type="Pfam" id="PF21170">
    <property type="entry name" value="FAN1_TPR"/>
    <property type="match status" value="1"/>
</dbReference>
<dbReference type="EC" id="3.1.4.1" evidence="8"/>
<dbReference type="InterPro" id="IPR014883">
    <property type="entry name" value="VRR_NUC"/>
</dbReference>
<evidence type="ECO:0000256" key="1">
    <source>
        <dbReference type="ARBA" id="ARBA00000983"/>
    </source>
</evidence>
<keyword evidence="4 8" id="KW-0479">Metal-binding</keyword>
<feature type="non-terminal residue" evidence="10">
    <location>
        <position position="1"/>
    </location>
</feature>
<proteinExistence type="inferred from homology"/>
<evidence type="ECO:0000256" key="8">
    <source>
        <dbReference type="RuleBase" id="RU365033"/>
    </source>
</evidence>
<dbReference type="InterPro" id="IPR049132">
    <property type="entry name" value="FAN1-like_euk"/>
</dbReference>
<dbReference type="EMBL" id="JASJQH010009261">
    <property type="protein sequence ID" value="KAK9680338.1"/>
    <property type="molecule type" value="Genomic_DNA"/>
</dbReference>
<evidence type="ECO:0000256" key="6">
    <source>
        <dbReference type="ARBA" id="ARBA00022842"/>
    </source>
</evidence>